<feature type="chain" id="PRO_5012937546" evidence="7">
    <location>
        <begin position="17"/>
        <end position="498"/>
    </location>
</feature>
<evidence type="ECO:0000256" key="5">
    <source>
        <dbReference type="ARBA" id="ARBA00023004"/>
    </source>
</evidence>
<evidence type="ECO:0000313" key="9">
    <source>
        <dbReference type="Proteomes" id="UP000193986"/>
    </source>
</evidence>
<evidence type="ECO:0000256" key="3">
    <source>
        <dbReference type="ARBA" id="ARBA00022617"/>
    </source>
</evidence>
<dbReference type="SUPFAM" id="SSF48264">
    <property type="entry name" value="Cytochrome P450"/>
    <property type="match status" value="1"/>
</dbReference>
<dbReference type="InterPro" id="IPR002403">
    <property type="entry name" value="Cyt_P450_E_grp-IV"/>
</dbReference>
<dbReference type="STRING" id="71784.A0A1Y2BAY0"/>
<protein>
    <submittedName>
        <fullName evidence="8">Cytochrome P450</fullName>
    </submittedName>
</protein>
<evidence type="ECO:0000313" key="8">
    <source>
        <dbReference type="EMBL" id="ORY31866.1"/>
    </source>
</evidence>
<dbReference type="InParanoid" id="A0A1Y2BAY0"/>
<gene>
    <name evidence="8" type="ORF">BCR39DRAFT_525767</name>
</gene>
<dbReference type="EMBL" id="MCFC01000013">
    <property type="protein sequence ID" value="ORY31866.1"/>
    <property type="molecule type" value="Genomic_DNA"/>
</dbReference>
<feature type="binding site" description="axial binding residue" evidence="6">
    <location>
        <position position="435"/>
    </location>
    <ligand>
        <name>heme</name>
        <dbReference type="ChEBI" id="CHEBI:30413"/>
    </ligand>
    <ligandPart>
        <name>Fe</name>
        <dbReference type="ChEBI" id="CHEBI:18248"/>
    </ligandPart>
</feature>
<evidence type="ECO:0000256" key="4">
    <source>
        <dbReference type="ARBA" id="ARBA00022723"/>
    </source>
</evidence>
<dbReference type="InterPro" id="IPR001128">
    <property type="entry name" value="Cyt_P450"/>
</dbReference>
<dbReference type="Gene3D" id="1.10.630.10">
    <property type="entry name" value="Cytochrome P450"/>
    <property type="match status" value="1"/>
</dbReference>
<proteinExistence type="inferred from homology"/>
<comment type="cofactor">
    <cofactor evidence="1 6">
        <name>heme</name>
        <dbReference type="ChEBI" id="CHEBI:30413"/>
    </cofactor>
</comment>
<organism evidence="8 9">
    <name type="scientific">Naematelia encephala</name>
    <dbReference type="NCBI Taxonomy" id="71784"/>
    <lineage>
        <taxon>Eukaryota</taxon>
        <taxon>Fungi</taxon>
        <taxon>Dikarya</taxon>
        <taxon>Basidiomycota</taxon>
        <taxon>Agaricomycotina</taxon>
        <taxon>Tremellomycetes</taxon>
        <taxon>Tremellales</taxon>
        <taxon>Naemateliaceae</taxon>
        <taxon>Naematelia</taxon>
    </lineage>
</organism>
<dbReference type="GO" id="GO:0005506">
    <property type="term" value="F:iron ion binding"/>
    <property type="evidence" value="ECO:0007669"/>
    <property type="project" value="InterPro"/>
</dbReference>
<evidence type="ECO:0000256" key="7">
    <source>
        <dbReference type="SAM" id="SignalP"/>
    </source>
</evidence>
<dbReference type="Pfam" id="PF00067">
    <property type="entry name" value="p450"/>
    <property type="match status" value="2"/>
</dbReference>
<dbReference type="AlphaFoldDB" id="A0A1Y2BAY0"/>
<evidence type="ECO:0000256" key="1">
    <source>
        <dbReference type="ARBA" id="ARBA00001971"/>
    </source>
</evidence>
<dbReference type="PANTHER" id="PTHR24304">
    <property type="entry name" value="CYTOCHROME P450 FAMILY 7"/>
    <property type="match status" value="1"/>
</dbReference>
<evidence type="ECO:0000256" key="6">
    <source>
        <dbReference type="PIRSR" id="PIRSR602403-1"/>
    </source>
</evidence>
<keyword evidence="7" id="KW-0732">Signal</keyword>
<dbReference type="OrthoDB" id="3366823at2759"/>
<comment type="caution">
    <text evidence="8">The sequence shown here is derived from an EMBL/GenBank/DDBJ whole genome shotgun (WGS) entry which is preliminary data.</text>
</comment>
<name>A0A1Y2BAY0_9TREE</name>
<dbReference type="InterPro" id="IPR036396">
    <property type="entry name" value="Cyt_P450_sf"/>
</dbReference>
<dbReference type="Proteomes" id="UP000193986">
    <property type="component" value="Unassembled WGS sequence"/>
</dbReference>
<keyword evidence="4 6" id="KW-0479">Metal-binding</keyword>
<feature type="signal peptide" evidence="7">
    <location>
        <begin position="1"/>
        <end position="16"/>
    </location>
</feature>
<keyword evidence="9" id="KW-1185">Reference proteome</keyword>
<evidence type="ECO:0000256" key="2">
    <source>
        <dbReference type="ARBA" id="ARBA00010617"/>
    </source>
</evidence>
<dbReference type="GO" id="GO:0016705">
    <property type="term" value="F:oxidoreductase activity, acting on paired donors, with incorporation or reduction of molecular oxygen"/>
    <property type="evidence" value="ECO:0007669"/>
    <property type="project" value="InterPro"/>
</dbReference>
<reference evidence="8 9" key="1">
    <citation type="submission" date="2016-07" db="EMBL/GenBank/DDBJ databases">
        <title>Pervasive Adenine N6-methylation of Active Genes in Fungi.</title>
        <authorList>
            <consortium name="DOE Joint Genome Institute"/>
            <person name="Mondo S.J."/>
            <person name="Dannebaum R.O."/>
            <person name="Kuo R.C."/>
            <person name="Labutti K."/>
            <person name="Haridas S."/>
            <person name="Kuo A."/>
            <person name="Salamov A."/>
            <person name="Ahrendt S.R."/>
            <person name="Lipzen A."/>
            <person name="Sullivan W."/>
            <person name="Andreopoulos W.B."/>
            <person name="Clum A."/>
            <person name="Lindquist E."/>
            <person name="Daum C."/>
            <person name="Ramamoorthy G.K."/>
            <person name="Gryganskyi A."/>
            <person name="Culley D."/>
            <person name="Magnuson J.K."/>
            <person name="James T.Y."/>
            <person name="O'Malley M.A."/>
            <person name="Stajich J.E."/>
            <person name="Spatafora J.W."/>
            <person name="Visel A."/>
            <person name="Grigoriev I.V."/>
        </authorList>
    </citation>
    <scope>NUCLEOTIDE SEQUENCE [LARGE SCALE GENOMIC DNA]</scope>
    <source>
        <strain evidence="8 9">68-887.2</strain>
    </source>
</reference>
<dbReference type="PANTHER" id="PTHR24304:SF2">
    <property type="entry name" value="24-HYDROXYCHOLESTEROL 7-ALPHA-HYDROXYLASE"/>
    <property type="match status" value="1"/>
</dbReference>
<dbReference type="PRINTS" id="PR00465">
    <property type="entry name" value="EP450IV"/>
</dbReference>
<sequence length="498" mass="56011">MFFSFLLLLPLALVLRRLFYHLRPTETYGGVQRPPFLPDWIPWVGVALSMAGGDSFFCNVQKKYGPCVRLTAMGDTRIFITSPALITYIYKNPKAFVFEYKRRSIQSLVFGMTHTVAFSQAMSDRLFPDHHRALQLVNIGELIQKYTTQLEELVLSKVDEADGAEVDLFEMVYEIIYTASAKAFFTPSFPARTTFKPFIAFDRAFPILNLARLPITMRSQAISAREKILTMLEEWWETTTELDRAAMAPAVCVQWEIAKDEGWSKRDWATVLLAETWALEANAPFAGLWTVIEVLRRPQVLASLRAEVSSTISKLDPPEISTLMHLSQPELITLLPLLNLALQETLRVHSSSFSIRVAEYDTTFPAAVCEGRELSVKKGEEIICVTRPGNIDTTGAWGTDAEIWDTERWIGDDADDEKGKARGPMFPFGGGSSMCEGRHFASAEILSFLAIFIATIDVQVVRDTIKADFTRIGLGVMQPKGELRVKMRRRQGESKVAA</sequence>
<comment type="similarity">
    <text evidence="2">Belongs to the cytochrome P450 family.</text>
</comment>
<dbReference type="GO" id="GO:0008395">
    <property type="term" value="F:steroid hydroxylase activity"/>
    <property type="evidence" value="ECO:0007669"/>
    <property type="project" value="TreeGrafter"/>
</dbReference>
<dbReference type="GO" id="GO:0020037">
    <property type="term" value="F:heme binding"/>
    <property type="evidence" value="ECO:0007669"/>
    <property type="project" value="InterPro"/>
</dbReference>
<keyword evidence="5 6" id="KW-0408">Iron</keyword>
<keyword evidence="3 6" id="KW-0349">Heme</keyword>
<dbReference type="InterPro" id="IPR050529">
    <property type="entry name" value="CYP450_sterol_14alpha_dmase"/>
</dbReference>
<accession>A0A1Y2BAY0</accession>